<sequence length="367" mass="43720">MNTKELLDRFYPNRHKCQCCGGEILYKNFHISKTGRITGTSFNTSKICGDKTYFLHTCENCIISKFSIKNISRTYNVMSEITKFAFNIPDDVYKASRSKYAMTKDAMIAKYGEQGGTKKWNEYCKKQALTNTFEYKHQKYDWTKEQFDEYNKSRAVTKENLIRRHGKDKGMRIWNEYVSKQVLTKSKDYVVEKYGIDKWFEINSKKRHILDNMIRLYGEIEGPQIYKMYVKNRLSYSKISQECFRKLDSIFKQYKTEYASKNHEHAIFTDEIGTIYLDYYVPELKLCIEFNGDIFHGNPEIYGPEDHCFPYDKSITAGELREKDQRRYNILAKKYGITTEIIWESDYKNSEKFDIFYQTISKKYGHK</sequence>
<organism evidence="1">
    <name type="scientific">Myoviridae sp. ct0f722</name>
    <dbReference type="NCBI Taxonomy" id="2827599"/>
    <lineage>
        <taxon>Viruses</taxon>
        <taxon>Duplodnaviria</taxon>
        <taxon>Heunggongvirae</taxon>
        <taxon>Uroviricota</taxon>
        <taxon>Caudoviricetes</taxon>
    </lineage>
</organism>
<accession>A0A8S5LPZ1</accession>
<evidence type="ECO:0000313" key="1">
    <source>
        <dbReference type="EMBL" id="DAD71960.1"/>
    </source>
</evidence>
<dbReference type="GO" id="GO:0004519">
    <property type="term" value="F:endonuclease activity"/>
    <property type="evidence" value="ECO:0007669"/>
    <property type="project" value="UniProtKB-KW"/>
</dbReference>
<keyword evidence="1" id="KW-0255">Endonuclease</keyword>
<keyword evidence="1" id="KW-0378">Hydrolase</keyword>
<proteinExistence type="predicted"/>
<dbReference type="EMBL" id="BK015890">
    <property type="protein sequence ID" value="DAD71960.1"/>
    <property type="molecule type" value="Genomic_DNA"/>
</dbReference>
<keyword evidence="1" id="KW-0540">Nuclease</keyword>
<dbReference type="Gene3D" id="3.40.960.10">
    <property type="entry name" value="VSR Endonuclease"/>
    <property type="match status" value="1"/>
</dbReference>
<protein>
    <submittedName>
        <fullName evidence="1">DNA mismatch endonuclease</fullName>
    </submittedName>
</protein>
<reference evidence="1" key="1">
    <citation type="journal article" date="2021" name="Proc. Natl. Acad. Sci. U.S.A.">
        <title>A Catalog of Tens of Thousands of Viruses from Human Metagenomes Reveals Hidden Associations with Chronic Diseases.</title>
        <authorList>
            <person name="Tisza M.J."/>
            <person name="Buck C.B."/>
        </authorList>
    </citation>
    <scope>NUCLEOTIDE SEQUENCE</scope>
    <source>
        <strain evidence="1">Ct0f722</strain>
    </source>
</reference>
<name>A0A8S5LPZ1_9CAUD</name>